<protein>
    <submittedName>
        <fullName evidence="2">Uncharacterized protein</fullName>
    </submittedName>
</protein>
<reference evidence="2 3" key="1">
    <citation type="submission" date="2023-12" db="EMBL/GenBank/DDBJ databases">
        <title>Genome sequencing and assembly of bacterial species from a model synthetic community.</title>
        <authorList>
            <person name="Hogle S.L."/>
        </authorList>
    </citation>
    <scope>NUCLEOTIDE SEQUENCE [LARGE SCALE GENOMIC DNA]</scope>
    <source>
        <strain evidence="2 3">HAMBI 2494</strain>
    </source>
</reference>
<evidence type="ECO:0000313" key="2">
    <source>
        <dbReference type="EMBL" id="WQD78053.1"/>
    </source>
</evidence>
<sequence>MPILDASRAACCFSSDTPNPFVSFWKTGILQLSRMILNTLVSKNHLRVERKPSTRCAQHASRHGASLACCLLRRGFAPMPEEMNERHGGQHAYQDIADRKRHEAQPAQHAHRSEQLAEVMPQDHARVKACLVEPATVRRRDDSRDHDRDERRNREKRNERKSQQIAFEKRHAMNLEVVAPAFLRRIAAPIPALRRAVDFCAFSLFPLHAAHSSRPT</sequence>
<accession>A0ABZ0WL30</accession>
<feature type="compositionally biased region" description="Basic and acidic residues" evidence="1">
    <location>
        <begin position="136"/>
        <end position="163"/>
    </location>
</feature>
<name>A0ABZ0WL30_9BURK</name>
<evidence type="ECO:0000313" key="3">
    <source>
        <dbReference type="Proteomes" id="UP001325479"/>
    </source>
</evidence>
<proteinExistence type="predicted"/>
<feature type="region of interest" description="Disordered" evidence="1">
    <location>
        <begin position="131"/>
        <end position="163"/>
    </location>
</feature>
<dbReference type="Proteomes" id="UP001325479">
    <property type="component" value="Chromosome"/>
</dbReference>
<evidence type="ECO:0000256" key="1">
    <source>
        <dbReference type="SAM" id="MobiDB-lite"/>
    </source>
</evidence>
<organism evidence="2 3">
    <name type="scientific">Paraburkholderia kururiensis</name>
    <dbReference type="NCBI Taxonomy" id="984307"/>
    <lineage>
        <taxon>Bacteria</taxon>
        <taxon>Pseudomonadati</taxon>
        <taxon>Pseudomonadota</taxon>
        <taxon>Betaproteobacteria</taxon>
        <taxon>Burkholderiales</taxon>
        <taxon>Burkholderiaceae</taxon>
        <taxon>Paraburkholderia</taxon>
    </lineage>
</organism>
<gene>
    <name evidence="2" type="ORF">U0042_29265</name>
</gene>
<keyword evidence="3" id="KW-1185">Reference proteome</keyword>
<feature type="region of interest" description="Disordered" evidence="1">
    <location>
        <begin position="98"/>
        <end position="119"/>
    </location>
</feature>
<dbReference type="EMBL" id="CP139965">
    <property type="protein sequence ID" value="WQD78053.1"/>
    <property type="molecule type" value="Genomic_DNA"/>
</dbReference>
<dbReference type="RefSeq" id="WP_157977832.1">
    <property type="nucleotide sequence ID" value="NZ_CP139965.1"/>
</dbReference>